<accession>A0A9W6N6A9</accession>
<keyword evidence="5" id="KW-1185">Reference proteome</keyword>
<evidence type="ECO:0000313" key="4">
    <source>
        <dbReference type="EMBL" id="GLK80034.1"/>
    </source>
</evidence>
<organism evidence="4 5">
    <name type="scientific">Methylopila turkensis</name>
    <dbReference type="NCBI Taxonomy" id="1437816"/>
    <lineage>
        <taxon>Bacteria</taxon>
        <taxon>Pseudomonadati</taxon>
        <taxon>Pseudomonadota</taxon>
        <taxon>Alphaproteobacteria</taxon>
        <taxon>Hyphomicrobiales</taxon>
        <taxon>Methylopilaceae</taxon>
        <taxon>Methylopila</taxon>
    </lineage>
</organism>
<evidence type="ECO:0000313" key="5">
    <source>
        <dbReference type="Proteomes" id="UP001143309"/>
    </source>
</evidence>
<name>A0A9W6N6A9_9HYPH</name>
<reference evidence="4" key="2">
    <citation type="submission" date="2023-01" db="EMBL/GenBank/DDBJ databases">
        <authorList>
            <person name="Sun Q."/>
            <person name="Evtushenko L."/>
        </authorList>
    </citation>
    <scope>NUCLEOTIDE SEQUENCE</scope>
    <source>
        <strain evidence="4">VKM B-2748</strain>
    </source>
</reference>
<keyword evidence="1 4" id="KW-0489">Methyltransferase</keyword>
<sequence>MRHKGSLPSGYFEGMFVANPDPWGFETSAYEAAKYDATIAALGGRRYRSALEIGCANGVLTRRLNEHAVDLLAIDVSETALRLAVARCADLGVRFEQRAFPGAAPQGRFDLIVMSEVAYYLGDEDLAAAGRWIDRALVPSGDLLLVHWTGETDYPQTADDAVAKLGAAMVAPIARLRTDRHENYRLDLWRRA</sequence>
<reference evidence="4" key="1">
    <citation type="journal article" date="2014" name="Int. J. Syst. Evol. Microbiol.">
        <title>Complete genome sequence of Corynebacterium casei LMG S-19264T (=DSM 44701T), isolated from a smear-ripened cheese.</title>
        <authorList>
            <consortium name="US DOE Joint Genome Institute (JGI-PGF)"/>
            <person name="Walter F."/>
            <person name="Albersmeier A."/>
            <person name="Kalinowski J."/>
            <person name="Ruckert C."/>
        </authorList>
    </citation>
    <scope>NUCLEOTIDE SEQUENCE</scope>
    <source>
        <strain evidence="4">VKM B-2748</strain>
    </source>
</reference>
<proteinExistence type="predicted"/>
<dbReference type="Pfam" id="PF05401">
    <property type="entry name" value="NodS"/>
    <property type="match status" value="1"/>
</dbReference>
<dbReference type="InterPro" id="IPR008715">
    <property type="entry name" value="SAM-MeTfrase_NodS-like"/>
</dbReference>
<dbReference type="PANTHER" id="PTHR43464:SF19">
    <property type="entry name" value="UBIQUINONE BIOSYNTHESIS O-METHYLTRANSFERASE, MITOCHONDRIAL"/>
    <property type="match status" value="1"/>
</dbReference>
<protein>
    <submittedName>
        <fullName evidence="4">Methyltransferase</fullName>
    </submittedName>
</protein>
<dbReference type="Gene3D" id="3.40.50.150">
    <property type="entry name" value="Vaccinia Virus protein VP39"/>
    <property type="match status" value="1"/>
</dbReference>
<evidence type="ECO:0000256" key="3">
    <source>
        <dbReference type="ARBA" id="ARBA00022691"/>
    </source>
</evidence>
<dbReference type="GO" id="GO:0008757">
    <property type="term" value="F:S-adenosylmethionine-dependent methyltransferase activity"/>
    <property type="evidence" value="ECO:0007669"/>
    <property type="project" value="InterPro"/>
</dbReference>
<dbReference type="PANTHER" id="PTHR43464">
    <property type="entry name" value="METHYLTRANSFERASE"/>
    <property type="match status" value="1"/>
</dbReference>
<dbReference type="Proteomes" id="UP001143309">
    <property type="component" value="Unassembled WGS sequence"/>
</dbReference>
<dbReference type="GO" id="GO:0032259">
    <property type="term" value="P:methylation"/>
    <property type="evidence" value="ECO:0007669"/>
    <property type="project" value="UniProtKB-KW"/>
</dbReference>
<evidence type="ECO:0000256" key="1">
    <source>
        <dbReference type="ARBA" id="ARBA00022603"/>
    </source>
</evidence>
<comment type="caution">
    <text evidence="4">The sequence shown here is derived from an EMBL/GenBank/DDBJ whole genome shotgun (WGS) entry which is preliminary data.</text>
</comment>
<dbReference type="SUPFAM" id="SSF53335">
    <property type="entry name" value="S-adenosyl-L-methionine-dependent methyltransferases"/>
    <property type="match status" value="1"/>
</dbReference>
<keyword evidence="2" id="KW-0808">Transferase</keyword>
<keyword evidence="3" id="KW-0949">S-adenosyl-L-methionine</keyword>
<dbReference type="InterPro" id="IPR029063">
    <property type="entry name" value="SAM-dependent_MTases_sf"/>
</dbReference>
<dbReference type="CDD" id="cd02440">
    <property type="entry name" value="AdoMet_MTases"/>
    <property type="match status" value="1"/>
</dbReference>
<dbReference type="EMBL" id="BSFL01000002">
    <property type="protein sequence ID" value="GLK80034.1"/>
    <property type="molecule type" value="Genomic_DNA"/>
</dbReference>
<dbReference type="GO" id="GO:0009312">
    <property type="term" value="P:oligosaccharide biosynthetic process"/>
    <property type="evidence" value="ECO:0007669"/>
    <property type="project" value="InterPro"/>
</dbReference>
<dbReference type="AlphaFoldDB" id="A0A9W6N6A9"/>
<gene>
    <name evidence="4" type="ORF">GCM10008174_17750</name>
</gene>
<evidence type="ECO:0000256" key="2">
    <source>
        <dbReference type="ARBA" id="ARBA00022679"/>
    </source>
</evidence>